<feature type="domain" description="VASt" evidence="4">
    <location>
        <begin position="36"/>
        <end position="206"/>
    </location>
</feature>
<comment type="caution">
    <text evidence="5">The sequence shown here is derived from an EMBL/GenBank/DDBJ whole genome shotgun (WGS) entry which is preliminary data.</text>
</comment>
<evidence type="ECO:0000256" key="2">
    <source>
        <dbReference type="ARBA" id="ARBA00023136"/>
    </source>
</evidence>
<dbReference type="InterPro" id="IPR031968">
    <property type="entry name" value="VASt"/>
</dbReference>
<evidence type="ECO:0000256" key="1">
    <source>
        <dbReference type="ARBA" id="ARBA00004370"/>
    </source>
</evidence>
<proteinExistence type="predicted"/>
<dbReference type="EMBL" id="JBGBPQ010000030">
    <property type="protein sequence ID" value="KAL1496141.1"/>
    <property type="molecule type" value="Genomic_DNA"/>
</dbReference>
<organism evidence="5 6">
    <name type="scientific">Prymnesium parvum</name>
    <name type="common">Toxic golden alga</name>
    <dbReference type="NCBI Taxonomy" id="97485"/>
    <lineage>
        <taxon>Eukaryota</taxon>
        <taxon>Haptista</taxon>
        <taxon>Haptophyta</taxon>
        <taxon>Prymnesiophyceae</taxon>
        <taxon>Prymnesiales</taxon>
        <taxon>Prymnesiaceae</taxon>
        <taxon>Prymnesium</taxon>
    </lineage>
</organism>
<keyword evidence="6" id="KW-1185">Reference proteome</keyword>
<evidence type="ECO:0000259" key="4">
    <source>
        <dbReference type="PROSITE" id="PS51778"/>
    </source>
</evidence>
<evidence type="ECO:0000313" key="5">
    <source>
        <dbReference type="EMBL" id="KAL1496141.1"/>
    </source>
</evidence>
<keyword evidence="3" id="KW-0732">Signal</keyword>
<protein>
    <recommendedName>
        <fullName evidence="4">VASt domain-containing protein</fullName>
    </recommendedName>
</protein>
<dbReference type="GO" id="GO:0016020">
    <property type="term" value="C:membrane"/>
    <property type="evidence" value="ECO:0007669"/>
    <property type="project" value="UniProtKB-SubCell"/>
</dbReference>
<dbReference type="InterPro" id="IPR044511">
    <property type="entry name" value="At1g03370/At5g50170-like"/>
</dbReference>
<dbReference type="PANTHER" id="PTHR46296:SF8">
    <property type="entry name" value="OS06G0297800 PROTEIN"/>
    <property type="match status" value="1"/>
</dbReference>
<accession>A0AB34IBL9</accession>
<comment type="subcellular location">
    <subcellularLocation>
        <location evidence="1">Membrane</location>
    </subcellularLocation>
</comment>
<name>A0AB34IBL9_PRYPA</name>
<reference evidence="5 6" key="1">
    <citation type="journal article" date="2024" name="Science">
        <title>Giant polyketide synthase enzymes in the biosynthesis of giant marine polyether toxins.</title>
        <authorList>
            <person name="Fallon T.R."/>
            <person name="Shende V.V."/>
            <person name="Wierzbicki I.H."/>
            <person name="Pendleton A.L."/>
            <person name="Watervoot N.F."/>
            <person name="Auber R.P."/>
            <person name="Gonzalez D.J."/>
            <person name="Wisecaver J.H."/>
            <person name="Moore B.S."/>
        </authorList>
    </citation>
    <scope>NUCLEOTIDE SEQUENCE [LARGE SCALE GENOMIC DNA]</scope>
    <source>
        <strain evidence="5 6">12B1</strain>
    </source>
</reference>
<feature type="signal peptide" evidence="3">
    <location>
        <begin position="1"/>
        <end position="16"/>
    </location>
</feature>
<sequence>MAAALALLLLPAWSAGKSSLLAAGRAHEKGHFDALPGGILLDRTYPVEARVLRETIYADGCKFASAFFRYVSRSNATKGKWRQLDGCWQRELSYTAARSVLVASHRVVERQTMLHLKQHGCVVDTVALTPDVPYGSTFVTRTRCIIMPAAGAAAGAAARLQVSFEIEWVASAPLIKAAIVSGARKGMLRNFNCFVEVLEKLLRVRPIVPEQASQPSTRTRHGVQTVLTRTTVVGLVVSVASWLTLQLMEAATTAATA</sequence>
<evidence type="ECO:0000256" key="3">
    <source>
        <dbReference type="SAM" id="SignalP"/>
    </source>
</evidence>
<gene>
    <name evidence="5" type="ORF">AB1Y20_014761</name>
</gene>
<dbReference type="PROSITE" id="PS51778">
    <property type="entry name" value="VAST"/>
    <property type="match status" value="1"/>
</dbReference>
<feature type="chain" id="PRO_5044329061" description="VASt domain-containing protein" evidence="3">
    <location>
        <begin position="17"/>
        <end position="257"/>
    </location>
</feature>
<dbReference type="AlphaFoldDB" id="A0AB34IBL9"/>
<dbReference type="Proteomes" id="UP001515480">
    <property type="component" value="Unassembled WGS sequence"/>
</dbReference>
<dbReference type="Pfam" id="PF16016">
    <property type="entry name" value="VASt"/>
    <property type="match status" value="1"/>
</dbReference>
<keyword evidence="2" id="KW-0472">Membrane</keyword>
<dbReference type="PANTHER" id="PTHR46296">
    <property type="entry name" value="BNAA05G37250D PROTEIN"/>
    <property type="match status" value="1"/>
</dbReference>
<evidence type="ECO:0000313" key="6">
    <source>
        <dbReference type="Proteomes" id="UP001515480"/>
    </source>
</evidence>